<dbReference type="RefSeq" id="WP_073377064.1">
    <property type="nucleotide sequence ID" value="NZ_FQXS01000017.1"/>
</dbReference>
<dbReference type="InterPro" id="IPR055170">
    <property type="entry name" value="GFO_IDH_MocA-like_dom"/>
</dbReference>
<dbReference type="Gene3D" id="3.30.360.10">
    <property type="entry name" value="Dihydrodipicolinate Reductase, domain 2"/>
    <property type="match status" value="1"/>
</dbReference>
<organism evidence="3 4">
    <name type="scientific">Desulfofustis glycolicus DSM 9705</name>
    <dbReference type="NCBI Taxonomy" id="1121409"/>
    <lineage>
        <taxon>Bacteria</taxon>
        <taxon>Pseudomonadati</taxon>
        <taxon>Thermodesulfobacteriota</taxon>
        <taxon>Desulfobulbia</taxon>
        <taxon>Desulfobulbales</taxon>
        <taxon>Desulfocapsaceae</taxon>
        <taxon>Desulfofustis</taxon>
    </lineage>
</organism>
<dbReference type="SUPFAM" id="SSF51735">
    <property type="entry name" value="NAD(P)-binding Rossmann-fold domains"/>
    <property type="match status" value="1"/>
</dbReference>
<name>A0A1M5X660_9BACT</name>
<dbReference type="AlphaFoldDB" id="A0A1M5X660"/>
<dbReference type="Pfam" id="PF22725">
    <property type="entry name" value="GFO_IDH_MocA_C3"/>
    <property type="match status" value="1"/>
</dbReference>
<protein>
    <submittedName>
        <fullName evidence="3">Predicted dehydrogenase</fullName>
    </submittedName>
</protein>
<accession>A0A1M5X660</accession>
<dbReference type="SUPFAM" id="SSF55347">
    <property type="entry name" value="Glyceraldehyde-3-phosphate dehydrogenase-like, C-terminal domain"/>
    <property type="match status" value="1"/>
</dbReference>
<gene>
    <name evidence="3" type="ORF">SAMN02745124_02806</name>
</gene>
<dbReference type="PANTHER" id="PTHR43377">
    <property type="entry name" value="BILIVERDIN REDUCTASE A"/>
    <property type="match status" value="1"/>
</dbReference>
<feature type="domain" description="Gfo/Idh/MocA-like oxidoreductase N-terminal" evidence="1">
    <location>
        <begin position="1"/>
        <end position="118"/>
    </location>
</feature>
<evidence type="ECO:0000313" key="4">
    <source>
        <dbReference type="Proteomes" id="UP000184139"/>
    </source>
</evidence>
<dbReference type="InterPro" id="IPR051450">
    <property type="entry name" value="Gfo/Idh/MocA_Oxidoreductases"/>
</dbReference>
<evidence type="ECO:0000259" key="1">
    <source>
        <dbReference type="Pfam" id="PF01408"/>
    </source>
</evidence>
<dbReference type="Proteomes" id="UP000184139">
    <property type="component" value="Unassembled WGS sequence"/>
</dbReference>
<dbReference type="InterPro" id="IPR000683">
    <property type="entry name" value="Gfo/Idh/MocA-like_OxRdtase_N"/>
</dbReference>
<feature type="domain" description="GFO/IDH/MocA-like oxidoreductase" evidence="2">
    <location>
        <begin position="142"/>
        <end position="242"/>
    </location>
</feature>
<sequence length="322" mass="34962">MKIGIIGTGRHGSRYAGHIVNDCPSLELTAIARRSPSGREQARSWQCRWFADWRELIACREVDAVICAVPPAENQAIADCCGDYNKPLLVEKPLAINGDGAAAMVRRLHRRGVALTVGQTLRYNPVIKRLREYLPAMGRLYTVYANQRLEPSTLPWLDEPAAAGAGVTLHIAVHVFDALHVITGLKITRVAASCRSVLTKQLEDLALIRVEMEDGVTGLVEISKLSPVRSGRYELVCSAGLLHGDQILGQVGRESGDGKPVSDCFSPTPTIVPLLQDWQRFLENRGPNPVPGEDGLYAVRVAEACLQSSIGGGWVEVAVDSV</sequence>
<dbReference type="GO" id="GO:0000166">
    <property type="term" value="F:nucleotide binding"/>
    <property type="evidence" value="ECO:0007669"/>
    <property type="project" value="InterPro"/>
</dbReference>
<reference evidence="3 4" key="1">
    <citation type="submission" date="2016-11" db="EMBL/GenBank/DDBJ databases">
        <authorList>
            <person name="Jaros S."/>
            <person name="Januszkiewicz K."/>
            <person name="Wedrychowicz H."/>
        </authorList>
    </citation>
    <scope>NUCLEOTIDE SEQUENCE [LARGE SCALE GENOMIC DNA]</scope>
    <source>
        <strain evidence="3 4">DSM 9705</strain>
    </source>
</reference>
<dbReference type="EMBL" id="FQXS01000017">
    <property type="protein sequence ID" value="SHH95291.1"/>
    <property type="molecule type" value="Genomic_DNA"/>
</dbReference>
<evidence type="ECO:0000313" key="3">
    <source>
        <dbReference type="EMBL" id="SHH95291.1"/>
    </source>
</evidence>
<keyword evidence="4" id="KW-1185">Reference proteome</keyword>
<dbReference type="Pfam" id="PF01408">
    <property type="entry name" value="GFO_IDH_MocA"/>
    <property type="match status" value="1"/>
</dbReference>
<dbReference type="PANTHER" id="PTHR43377:SF1">
    <property type="entry name" value="BILIVERDIN REDUCTASE A"/>
    <property type="match status" value="1"/>
</dbReference>
<dbReference type="OrthoDB" id="9815825at2"/>
<proteinExistence type="predicted"/>
<evidence type="ECO:0000259" key="2">
    <source>
        <dbReference type="Pfam" id="PF22725"/>
    </source>
</evidence>
<dbReference type="InterPro" id="IPR036291">
    <property type="entry name" value="NAD(P)-bd_dom_sf"/>
</dbReference>
<dbReference type="STRING" id="1121409.SAMN02745124_02806"/>
<dbReference type="Gene3D" id="3.40.50.720">
    <property type="entry name" value="NAD(P)-binding Rossmann-like Domain"/>
    <property type="match status" value="1"/>
</dbReference>